<feature type="region of interest" description="Disordered" evidence="1">
    <location>
        <begin position="37"/>
        <end position="59"/>
    </location>
</feature>
<keyword evidence="2" id="KW-0732">Signal</keyword>
<keyword evidence="4" id="KW-1185">Reference proteome</keyword>
<dbReference type="OrthoDB" id="1823249at2"/>
<accession>A0A0L6JXE0</accession>
<dbReference type="EMBL" id="LGTC01000001">
    <property type="protein sequence ID" value="KNY30112.1"/>
    <property type="molecule type" value="Genomic_DNA"/>
</dbReference>
<evidence type="ECO:0008006" key="5">
    <source>
        <dbReference type="Google" id="ProtNLM"/>
    </source>
</evidence>
<feature type="chain" id="PRO_5038828167" description="Lipoprotein" evidence="2">
    <location>
        <begin position="24"/>
        <end position="153"/>
    </location>
</feature>
<dbReference type="AlphaFoldDB" id="A0A0L6JXE0"/>
<organism evidence="3 4">
    <name type="scientific">Pseudobacteroides cellulosolvens ATCC 35603 = DSM 2933</name>
    <dbReference type="NCBI Taxonomy" id="398512"/>
    <lineage>
        <taxon>Bacteria</taxon>
        <taxon>Bacillati</taxon>
        <taxon>Bacillota</taxon>
        <taxon>Clostridia</taxon>
        <taxon>Eubacteriales</taxon>
        <taxon>Oscillospiraceae</taxon>
        <taxon>Pseudobacteroides</taxon>
    </lineage>
</organism>
<proteinExistence type="predicted"/>
<reference evidence="4" key="1">
    <citation type="submission" date="2015-07" db="EMBL/GenBank/DDBJ databases">
        <title>Near-Complete Genome Sequence of the Cellulolytic Bacterium Bacteroides (Pseudobacteroides) cellulosolvens ATCC 35603.</title>
        <authorList>
            <person name="Dassa B."/>
            <person name="Utturkar S.M."/>
            <person name="Klingeman D.M."/>
            <person name="Hurt R.A."/>
            <person name="Keller M."/>
            <person name="Xu J."/>
            <person name="Reddy Y.H.K."/>
            <person name="Borovok I."/>
            <person name="Grinberg I.R."/>
            <person name="Lamed R."/>
            <person name="Zhivin O."/>
            <person name="Bayer E.A."/>
            <person name="Brown S.D."/>
        </authorList>
    </citation>
    <scope>NUCLEOTIDE SEQUENCE [LARGE SCALE GENOMIC DNA]</scope>
    <source>
        <strain evidence="4">DSM 2933</strain>
    </source>
</reference>
<dbReference type="Proteomes" id="UP000036923">
    <property type="component" value="Unassembled WGS sequence"/>
</dbReference>
<gene>
    <name evidence="3" type="ORF">Bccel_5389</name>
</gene>
<evidence type="ECO:0000256" key="2">
    <source>
        <dbReference type="SAM" id="SignalP"/>
    </source>
</evidence>
<comment type="caution">
    <text evidence="3">The sequence shown here is derived from an EMBL/GenBank/DDBJ whole genome shotgun (WGS) entry which is preliminary data.</text>
</comment>
<evidence type="ECO:0000256" key="1">
    <source>
        <dbReference type="SAM" id="MobiDB-lite"/>
    </source>
</evidence>
<dbReference type="RefSeq" id="WP_036945203.1">
    <property type="nucleotide sequence ID" value="NZ_JQKC01000045.1"/>
</dbReference>
<feature type="signal peptide" evidence="2">
    <location>
        <begin position="1"/>
        <end position="23"/>
    </location>
</feature>
<protein>
    <recommendedName>
        <fullName evidence="5">Lipoprotein</fullName>
    </recommendedName>
</protein>
<name>A0A0L6JXE0_9FIRM</name>
<evidence type="ECO:0000313" key="4">
    <source>
        <dbReference type="Proteomes" id="UP000036923"/>
    </source>
</evidence>
<dbReference type="eggNOG" id="ENOG50332NB">
    <property type="taxonomic scope" value="Bacteria"/>
</dbReference>
<evidence type="ECO:0000313" key="3">
    <source>
        <dbReference type="EMBL" id="KNY30112.1"/>
    </source>
</evidence>
<sequence precursor="true">MNRKLIIAILYVSLLLVGCSSTADRVTSPLPSFTPVHESMDINSKGKATPDESKVQKPTPETITVGGGTKHLTIDIVKELAKKGENLKWEDFKDYMGNDVGSGLYIMSYPIDEKFHLRIGSLPGKLDYAKLYKTGTENSIDIRSGDIDKFISE</sequence>
<dbReference type="PROSITE" id="PS51257">
    <property type="entry name" value="PROKAR_LIPOPROTEIN"/>
    <property type="match status" value="1"/>
</dbReference>